<sequence length="161" mass="18276">MTDEYLLLEIVKLCNTVPGINTLISAEKACRFLLNDGTLVGVLSNTDIALLEAECAKYMEPLFVFDHSLRTVVFSALYDTQEKRSVALAEILSNVRTEHKQVMLAKWCNEIFPVYGDKSQPNEVAVWMKRADSFNFGILELAIKKREEEAKAFRNIATRVK</sequence>
<organism evidence="2 3">
    <name type="scientific">Coemansia spiralis</name>
    <dbReference type="NCBI Taxonomy" id="417178"/>
    <lineage>
        <taxon>Eukaryota</taxon>
        <taxon>Fungi</taxon>
        <taxon>Fungi incertae sedis</taxon>
        <taxon>Zoopagomycota</taxon>
        <taxon>Kickxellomycotina</taxon>
        <taxon>Kickxellomycetes</taxon>
        <taxon>Kickxellales</taxon>
        <taxon>Kickxellaceae</taxon>
        <taxon>Coemansia</taxon>
    </lineage>
</organism>
<dbReference type="EMBL" id="JANBTW010000004">
    <property type="protein sequence ID" value="KAJ2680658.1"/>
    <property type="molecule type" value="Genomic_DNA"/>
</dbReference>
<evidence type="ECO:0000313" key="3">
    <source>
        <dbReference type="Proteomes" id="UP001151518"/>
    </source>
</evidence>
<reference evidence="2" key="1">
    <citation type="submission" date="2022-07" db="EMBL/GenBank/DDBJ databases">
        <title>Phylogenomic reconstructions and comparative analyses of Kickxellomycotina fungi.</title>
        <authorList>
            <person name="Reynolds N.K."/>
            <person name="Stajich J.E."/>
            <person name="Barry K."/>
            <person name="Grigoriev I.V."/>
            <person name="Crous P."/>
            <person name="Smith M.E."/>
        </authorList>
    </citation>
    <scope>NUCLEOTIDE SEQUENCE</scope>
    <source>
        <strain evidence="2">NRRL 3115</strain>
    </source>
</reference>
<evidence type="ECO:0000259" key="1">
    <source>
        <dbReference type="Pfam" id="PF15916"/>
    </source>
</evidence>
<dbReference type="Pfam" id="PF15916">
    <property type="entry name" value="DUF4743"/>
    <property type="match status" value="1"/>
</dbReference>
<gene>
    <name evidence="2" type="ORF">GGI25_000632</name>
</gene>
<proteinExistence type="predicted"/>
<comment type="caution">
    <text evidence="2">The sequence shown here is derived from an EMBL/GenBank/DDBJ whole genome shotgun (WGS) entry which is preliminary data.</text>
</comment>
<dbReference type="Gene3D" id="3.30.750.160">
    <property type="match status" value="1"/>
</dbReference>
<feature type="domain" description="DUF4743" evidence="1">
    <location>
        <begin position="13"/>
        <end position="138"/>
    </location>
</feature>
<dbReference type="Proteomes" id="UP001151518">
    <property type="component" value="Unassembled WGS sequence"/>
</dbReference>
<name>A0A9W8KZD8_9FUNG</name>
<accession>A0A9W8KZD8</accession>
<protein>
    <recommendedName>
        <fullName evidence="1">DUF4743 domain-containing protein</fullName>
    </recommendedName>
</protein>
<dbReference type="InterPro" id="IPR031804">
    <property type="entry name" value="DUF4743"/>
</dbReference>
<dbReference type="AlphaFoldDB" id="A0A9W8KZD8"/>
<evidence type="ECO:0000313" key="2">
    <source>
        <dbReference type="EMBL" id="KAJ2680658.1"/>
    </source>
</evidence>
<dbReference type="OrthoDB" id="10261522at2759"/>